<dbReference type="PROSITE" id="PS50240">
    <property type="entry name" value="TRYPSIN_DOM"/>
    <property type="match status" value="1"/>
</dbReference>
<dbReference type="PANTHER" id="PTHR24276:SF98">
    <property type="entry name" value="FI18310P1-RELATED"/>
    <property type="match status" value="1"/>
</dbReference>
<evidence type="ECO:0000256" key="3">
    <source>
        <dbReference type="ARBA" id="ARBA00022801"/>
    </source>
</evidence>
<gene>
    <name evidence="8" type="ORF">Zmor_011655</name>
</gene>
<dbReference type="PRINTS" id="PR00722">
    <property type="entry name" value="CHYMOTRYPSIN"/>
</dbReference>
<dbReference type="InterPro" id="IPR050430">
    <property type="entry name" value="Peptidase_S1"/>
</dbReference>
<protein>
    <recommendedName>
        <fullName evidence="7">Peptidase S1 domain-containing protein</fullName>
    </recommendedName>
</protein>
<evidence type="ECO:0000313" key="8">
    <source>
        <dbReference type="EMBL" id="KAJ3659997.1"/>
    </source>
</evidence>
<keyword evidence="2" id="KW-0645">Protease</keyword>
<name>A0AA38IU00_9CUCU</name>
<organism evidence="8 9">
    <name type="scientific">Zophobas morio</name>
    <dbReference type="NCBI Taxonomy" id="2755281"/>
    <lineage>
        <taxon>Eukaryota</taxon>
        <taxon>Metazoa</taxon>
        <taxon>Ecdysozoa</taxon>
        <taxon>Arthropoda</taxon>
        <taxon>Hexapoda</taxon>
        <taxon>Insecta</taxon>
        <taxon>Pterygota</taxon>
        <taxon>Neoptera</taxon>
        <taxon>Endopterygota</taxon>
        <taxon>Coleoptera</taxon>
        <taxon>Polyphaga</taxon>
        <taxon>Cucujiformia</taxon>
        <taxon>Tenebrionidae</taxon>
        <taxon>Zophobas</taxon>
    </lineage>
</organism>
<feature type="signal peptide" evidence="6">
    <location>
        <begin position="1"/>
        <end position="16"/>
    </location>
</feature>
<dbReference type="InterPro" id="IPR001254">
    <property type="entry name" value="Trypsin_dom"/>
</dbReference>
<dbReference type="Gene3D" id="2.40.10.10">
    <property type="entry name" value="Trypsin-like serine proteases"/>
    <property type="match status" value="1"/>
</dbReference>
<dbReference type="SUPFAM" id="SSF50494">
    <property type="entry name" value="Trypsin-like serine proteases"/>
    <property type="match status" value="1"/>
</dbReference>
<dbReference type="GO" id="GO:0004252">
    <property type="term" value="F:serine-type endopeptidase activity"/>
    <property type="evidence" value="ECO:0007669"/>
    <property type="project" value="InterPro"/>
</dbReference>
<dbReference type="Proteomes" id="UP001168821">
    <property type="component" value="Unassembled WGS sequence"/>
</dbReference>
<accession>A0AA38IU00</accession>
<evidence type="ECO:0000259" key="7">
    <source>
        <dbReference type="PROSITE" id="PS50240"/>
    </source>
</evidence>
<keyword evidence="5" id="KW-1015">Disulfide bond</keyword>
<keyword evidence="6" id="KW-0732">Signal</keyword>
<dbReference type="InterPro" id="IPR043504">
    <property type="entry name" value="Peptidase_S1_PA_chymotrypsin"/>
</dbReference>
<keyword evidence="9" id="KW-1185">Reference proteome</keyword>
<dbReference type="EMBL" id="JALNTZ010000003">
    <property type="protein sequence ID" value="KAJ3659997.1"/>
    <property type="molecule type" value="Genomic_DNA"/>
</dbReference>
<dbReference type="SMART" id="SM00020">
    <property type="entry name" value="Tryp_SPc"/>
    <property type="match status" value="1"/>
</dbReference>
<evidence type="ECO:0000256" key="6">
    <source>
        <dbReference type="SAM" id="SignalP"/>
    </source>
</evidence>
<keyword evidence="4" id="KW-0720">Serine protease</keyword>
<dbReference type="InterPro" id="IPR001314">
    <property type="entry name" value="Peptidase_S1A"/>
</dbReference>
<feature type="chain" id="PRO_5041291826" description="Peptidase S1 domain-containing protein" evidence="6">
    <location>
        <begin position="17"/>
        <end position="276"/>
    </location>
</feature>
<evidence type="ECO:0000256" key="5">
    <source>
        <dbReference type="ARBA" id="ARBA00023157"/>
    </source>
</evidence>
<evidence type="ECO:0000256" key="1">
    <source>
        <dbReference type="ARBA" id="ARBA00007664"/>
    </source>
</evidence>
<dbReference type="GO" id="GO:0006508">
    <property type="term" value="P:proteolysis"/>
    <property type="evidence" value="ECO:0007669"/>
    <property type="project" value="UniProtKB-KW"/>
</dbReference>
<reference evidence="8" key="1">
    <citation type="journal article" date="2023" name="G3 (Bethesda)">
        <title>Whole genome assemblies of Zophobas morio and Tenebrio molitor.</title>
        <authorList>
            <person name="Kaur S."/>
            <person name="Stinson S.A."/>
            <person name="diCenzo G.C."/>
        </authorList>
    </citation>
    <scope>NUCLEOTIDE SEQUENCE</scope>
    <source>
        <strain evidence="8">QUZm001</strain>
    </source>
</reference>
<dbReference type="FunFam" id="2.40.10.10:FF:000068">
    <property type="entry name" value="transmembrane protease serine 2"/>
    <property type="match status" value="1"/>
</dbReference>
<proteinExistence type="inferred from homology"/>
<comment type="caution">
    <text evidence="8">The sequence shown here is derived from an EMBL/GenBank/DDBJ whole genome shotgun (WGS) entry which is preliminary data.</text>
</comment>
<dbReference type="Pfam" id="PF00089">
    <property type="entry name" value="Trypsin"/>
    <property type="match status" value="1"/>
</dbReference>
<evidence type="ECO:0000256" key="4">
    <source>
        <dbReference type="ARBA" id="ARBA00022825"/>
    </source>
</evidence>
<dbReference type="CDD" id="cd00190">
    <property type="entry name" value="Tryp_SPc"/>
    <property type="match status" value="1"/>
</dbReference>
<evidence type="ECO:0000313" key="9">
    <source>
        <dbReference type="Proteomes" id="UP001168821"/>
    </source>
</evidence>
<dbReference type="AlphaFoldDB" id="A0AA38IU00"/>
<comment type="similarity">
    <text evidence="1">Belongs to the peptidase S1 family.</text>
</comment>
<feature type="domain" description="Peptidase S1" evidence="7">
    <location>
        <begin position="37"/>
        <end position="272"/>
    </location>
</feature>
<evidence type="ECO:0000256" key="2">
    <source>
        <dbReference type="ARBA" id="ARBA00022670"/>
    </source>
</evidence>
<dbReference type="InterPro" id="IPR009003">
    <property type="entry name" value="Peptidase_S1_PA"/>
</dbReference>
<sequence length="276" mass="29823">MKAVVLFAALVALVVAFPENRTLEDSGTDRTKPSPRIIGGKTAIPHSMPYQAHLVITGTTTIWACSGSVISNHYILTSGRCVEGGVQVEINLGVHDTSEVGPDQITYITRDILIHPDYSGNDASYLRNDIALLKTEYEIPFNDYIQPIALPNRVDLDDAETFEGHVGRASGWGLTNGGDDTTESTVLKYFDAKVIKNTDCKKSFFPYIDTTGICTSGDEGVGVCTGDVGGPLVADYKLIGVSSFWAILCIPGYPSGYTRVSSYIDWILENSDVVIA</sequence>
<dbReference type="PANTHER" id="PTHR24276">
    <property type="entry name" value="POLYSERASE-RELATED"/>
    <property type="match status" value="1"/>
</dbReference>
<keyword evidence="3" id="KW-0378">Hydrolase</keyword>